<dbReference type="RefSeq" id="WP_175604311.1">
    <property type="nucleotide sequence ID" value="NZ_JABWGO010000010.1"/>
</dbReference>
<accession>A0A7Y6MDT3</accession>
<feature type="transmembrane region" description="Helical" evidence="2">
    <location>
        <begin position="290"/>
        <end position="309"/>
    </location>
</feature>
<keyword evidence="2" id="KW-1133">Transmembrane helix</keyword>
<dbReference type="GO" id="GO:0004175">
    <property type="term" value="F:endopeptidase activity"/>
    <property type="evidence" value="ECO:0007669"/>
    <property type="project" value="UniProtKB-ARBA"/>
</dbReference>
<evidence type="ECO:0000313" key="5">
    <source>
        <dbReference type="Proteomes" id="UP000546126"/>
    </source>
</evidence>
<dbReference type="Pfam" id="PF02517">
    <property type="entry name" value="Rce1-like"/>
    <property type="match status" value="1"/>
</dbReference>
<feature type="transmembrane region" description="Helical" evidence="2">
    <location>
        <begin position="205"/>
        <end position="224"/>
    </location>
</feature>
<dbReference type="PANTHER" id="PTHR39430">
    <property type="entry name" value="MEMBRANE-ASSOCIATED PROTEASE-RELATED"/>
    <property type="match status" value="1"/>
</dbReference>
<feature type="transmembrane region" description="Helical" evidence="2">
    <location>
        <begin position="29"/>
        <end position="51"/>
    </location>
</feature>
<keyword evidence="2" id="KW-0812">Transmembrane</keyword>
<feature type="transmembrane region" description="Helical" evidence="2">
    <location>
        <begin position="260"/>
        <end position="278"/>
    </location>
</feature>
<keyword evidence="2" id="KW-0472">Membrane</keyword>
<dbReference type="PANTHER" id="PTHR39430:SF1">
    <property type="entry name" value="PROTEASE"/>
    <property type="match status" value="1"/>
</dbReference>
<dbReference type="GO" id="GO:0080120">
    <property type="term" value="P:CAAX-box protein maturation"/>
    <property type="evidence" value="ECO:0007669"/>
    <property type="project" value="UniProtKB-ARBA"/>
</dbReference>
<evidence type="ECO:0000313" key="4">
    <source>
        <dbReference type="EMBL" id="NUW44823.1"/>
    </source>
</evidence>
<feature type="transmembrane region" description="Helical" evidence="2">
    <location>
        <begin position="112"/>
        <end position="129"/>
    </location>
</feature>
<comment type="caution">
    <text evidence="4">The sequence shown here is derived from an EMBL/GenBank/DDBJ whole genome shotgun (WGS) entry which is preliminary data.</text>
</comment>
<feature type="compositionally biased region" description="Polar residues" evidence="1">
    <location>
        <begin position="9"/>
        <end position="25"/>
    </location>
</feature>
<keyword evidence="4" id="KW-0645">Protease</keyword>
<dbReference type="Proteomes" id="UP000546126">
    <property type="component" value="Unassembled WGS sequence"/>
</dbReference>
<protein>
    <submittedName>
        <fullName evidence="4">CPBP family intramembrane metalloprotease</fullName>
    </submittedName>
</protein>
<sequence length="311" mass="32579">MRGGHPATASATIGTVTTSAPRPTSTGPFTGPFTGLFTGLAMAAFAAAYAGLIVTGHTAVTASADPGASPLSLWGAALPPLAAMALARLVPPRREPPAPLAGLPRDRLLREAWALVAAALAFACAAPIARGGLELLYPPVKVLLLLVVPLVVFRVSRGDGPRARAIPAPVTWLAPLPAVVAWFLLAQVSPLAPPLSQDLPDPVTLAVASLVTLLTASVLEEVFYRGWLQTRLEALYGRWPAVLASSLLFAFLHTSHITPAAPALGVATIVAFQGVFGLMQGYLWARYRNIWAVILIHTLVNLVYVPILLGR</sequence>
<dbReference type="GO" id="GO:0008237">
    <property type="term" value="F:metallopeptidase activity"/>
    <property type="evidence" value="ECO:0007669"/>
    <property type="project" value="UniProtKB-KW"/>
</dbReference>
<feature type="transmembrane region" description="Helical" evidence="2">
    <location>
        <begin position="165"/>
        <end position="185"/>
    </location>
</feature>
<proteinExistence type="predicted"/>
<feature type="domain" description="CAAX prenyl protease 2/Lysostaphin resistance protein A-like" evidence="3">
    <location>
        <begin position="204"/>
        <end position="303"/>
    </location>
</feature>
<dbReference type="GO" id="GO:0006508">
    <property type="term" value="P:proteolysis"/>
    <property type="evidence" value="ECO:0007669"/>
    <property type="project" value="UniProtKB-KW"/>
</dbReference>
<keyword evidence="4" id="KW-0378">Hydrolase</keyword>
<reference evidence="4 5" key="1">
    <citation type="submission" date="2020-06" db="EMBL/GenBank/DDBJ databases">
        <authorList>
            <person name="Chanama M."/>
        </authorList>
    </citation>
    <scope>NUCLEOTIDE SEQUENCE [LARGE SCALE GENOMIC DNA]</scope>
    <source>
        <strain evidence="4 5">TBRC6557</strain>
    </source>
</reference>
<keyword evidence="4" id="KW-0482">Metalloprotease</keyword>
<name>A0A7Y6MDT3_9ACTN</name>
<evidence type="ECO:0000259" key="3">
    <source>
        <dbReference type="Pfam" id="PF02517"/>
    </source>
</evidence>
<feature type="transmembrane region" description="Helical" evidence="2">
    <location>
        <begin position="135"/>
        <end position="153"/>
    </location>
</feature>
<gene>
    <name evidence="4" type="ORF">HT134_32550</name>
</gene>
<evidence type="ECO:0000256" key="2">
    <source>
        <dbReference type="SAM" id="Phobius"/>
    </source>
</evidence>
<dbReference type="AlphaFoldDB" id="A0A7Y6MDT3"/>
<evidence type="ECO:0000256" key="1">
    <source>
        <dbReference type="SAM" id="MobiDB-lite"/>
    </source>
</evidence>
<dbReference type="EMBL" id="JABWGO010000010">
    <property type="protein sequence ID" value="NUW44823.1"/>
    <property type="molecule type" value="Genomic_DNA"/>
</dbReference>
<organism evidence="4 5">
    <name type="scientific">Nonomuraea rhodomycinica</name>
    <dbReference type="NCBI Taxonomy" id="1712872"/>
    <lineage>
        <taxon>Bacteria</taxon>
        <taxon>Bacillati</taxon>
        <taxon>Actinomycetota</taxon>
        <taxon>Actinomycetes</taxon>
        <taxon>Streptosporangiales</taxon>
        <taxon>Streptosporangiaceae</taxon>
        <taxon>Nonomuraea</taxon>
    </lineage>
</organism>
<keyword evidence="5" id="KW-1185">Reference proteome</keyword>
<dbReference type="InterPro" id="IPR003675">
    <property type="entry name" value="Rce1/LyrA-like_dom"/>
</dbReference>
<feature type="region of interest" description="Disordered" evidence="1">
    <location>
        <begin position="1"/>
        <end position="27"/>
    </location>
</feature>
<feature type="transmembrane region" description="Helical" evidence="2">
    <location>
        <begin position="236"/>
        <end position="254"/>
    </location>
</feature>